<evidence type="ECO:0000259" key="2">
    <source>
        <dbReference type="Pfam" id="PF18885"/>
    </source>
</evidence>
<keyword evidence="4" id="KW-1185">Reference proteome</keyword>
<evidence type="ECO:0000313" key="3">
    <source>
        <dbReference type="EMBL" id="GLB42574.1"/>
    </source>
</evidence>
<dbReference type="InterPro" id="IPR043708">
    <property type="entry name" value="DUF5648"/>
</dbReference>
<feature type="chain" id="PRO_5040245843" description="DUF5648 domain-containing protein" evidence="1">
    <location>
        <begin position="20"/>
        <end position="180"/>
    </location>
</feature>
<feature type="domain" description="DUF5648" evidence="2">
    <location>
        <begin position="151"/>
        <end position="177"/>
    </location>
</feature>
<dbReference type="Proteomes" id="UP001063166">
    <property type="component" value="Unassembled WGS sequence"/>
</dbReference>
<gene>
    <name evidence="3" type="ORF">LshimejAT787_1200230</name>
</gene>
<protein>
    <recommendedName>
        <fullName evidence="2">DUF5648 domain-containing protein</fullName>
    </recommendedName>
</protein>
<reference evidence="3" key="1">
    <citation type="submission" date="2022-07" db="EMBL/GenBank/DDBJ databases">
        <title>The genome of Lyophyllum shimeji provides insight into the initial evolution of ectomycorrhizal fungal genome.</title>
        <authorList>
            <person name="Kobayashi Y."/>
            <person name="Shibata T."/>
            <person name="Hirakawa H."/>
            <person name="Shigenobu S."/>
            <person name="Nishiyama T."/>
            <person name="Yamada A."/>
            <person name="Hasebe M."/>
            <person name="Kawaguchi M."/>
        </authorList>
    </citation>
    <scope>NUCLEOTIDE SEQUENCE</scope>
    <source>
        <strain evidence="3">AT787</strain>
    </source>
</reference>
<evidence type="ECO:0000313" key="4">
    <source>
        <dbReference type="Proteomes" id="UP001063166"/>
    </source>
</evidence>
<proteinExistence type="predicted"/>
<name>A0A9P3PVZ3_LYOSH</name>
<feature type="signal peptide" evidence="1">
    <location>
        <begin position="1"/>
        <end position="19"/>
    </location>
</feature>
<accession>A0A9P3PVZ3</accession>
<evidence type="ECO:0000256" key="1">
    <source>
        <dbReference type="SAM" id="SignalP"/>
    </source>
</evidence>
<sequence length="180" mass="20739">MKCRVLVLFAFVGGACVVATTGVGRRDVDLVGRDRLDVVLETTRQDMELVDRTAPNIEARRPRLPEACPKRSEATSFHRYATYPFPVSTTIGYFFMGRLPRPHTRALYFAFKRSTGDFFYTTRRDEWVEAFERRGYVNRGVAGSAAGRDLHFYTASGRERNVARRYGWRDEGVMGYIFRE</sequence>
<dbReference type="OrthoDB" id="9971254at2759"/>
<dbReference type="PROSITE" id="PS51257">
    <property type="entry name" value="PROKAR_LIPOPROTEIN"/>
    <property type="match status" value="1"/>
</dbReference>
<dbReference type="AlphaFoldDB" id="A0A9P3PVZ3"/>
<organism evidence="3 4">
    <name type="scientific">Lyophyllum shimeji</name>
    <name type="common">Hon-shimeji</name>
    <name type="synonym">Tricholoma shimeji</name>
    <dbReference type="NCBI Taxonomy" id="47721"/>
    <lineage>
        <taxon>Eukaryota</taxon>
        <taxon>Fungi</taxon>
        <taxon>Dikarya</taxon>
        <taxon>Basidiomycota</taxon>
        <taxon>Agaricomycotina</taxon>
        <taxon>Agaricomycetes</taxon>
        <taxon>Agaricomycetidae</taxon>
        <taxon>Agaricales</taxon>
        <taxon>Tricholomatineae</taxon>
        <taxon>Lyophyllaceae</taxon>
        <taxon>Lyophyllum</taxon>
    </lineage>
</organism>
<keyword evidence="1" id="KW-0732">Signal</keyword>
<dbReference type="EMBL" id="BRPK01000012">
    <property type="protein sequence ID" value="GLB42574.1"/>
    <property type="molecule type" value="Genomic_DNA"/>
</dbReference>
<comment type="caution">
    <text evidence="3">The sequence shown here is derived from an EMBL/GenBank/DDBJ whole genome shotgun (WGS) entry which is preliminary data.</text>
</comment>
<dbReference type="Pfam" id="PF18885">
    <property type="entry name" value="DUF5648"/>
    <property type="match status" value="2"/>
</dbReference>
<feature type="domain" description="DUF5648" evidence="2">
    <location>
        <begin position="102"/>
        <end position="146"/>
    </location>
</feature>